<evidence type="ECO:0000256" key="1">
    <source>
        <dbReference type="SAM" id="MobiDB-lite"/>
    </source>
</evidence>
<sequence length="160" mass="16806">APYWKSYSFDKTGNRTKEVDHKSTGDVTNTSIYPAAGPTAVKPHALQKVDTSGPNGTSTSGYTYDQAGSMLTRNVGGDTQTFTYDHEGRTEGVTTASGESKYIYDANGTRLVTRAPTGTTLAIGDLELVTTTGTTGVSATRFYQHGGVQVAVRVGGSALK</sequence>
<dbReference type="Proteomes" id="UP000014139">
    <property type="component" value="Unassembled WGS sequence"/>
</dbReference>
<feature type="region of interest" description="Disordered" evidence="1">
    <location>
        <begin position="1"/>
        <end position="35"/>
    </location>
</feature>
<gene>
    <name evidence="2" type="ORF">H480_19910</name>
</gene>
<keyword evidence="3" id="KW-1185">Reference proteome</keyword>
<dbReference type="OrthoDB" id="291011at2"/>
<organism evidence="2 3">
    <name type="scientific">Amycolatopsis vancoresmycina DSM 44592</name>
    <dbReference type="NCBI Taxonomy" id="1292037"/>
    <lineage>
        <taxon>Bacteria</taxon>
        <taxon>Bacillati</taxon>
        <taxon>Actinomycetota</taxon>
        <taxon>Actinomycetes</taxon>
        <taxon>Pseudonocardiales</taxon>
        <taxon>Pseudonocardiaceae</taxon>
        <taxon>Amycolatopsis</taxon>
    </lineage>
</organism>
<dbReference type="AlphaFoldDB" id="R1I8K1"/>
<proteinExistence type="predicted"/>
<accession>R1I8K1</accession>
<feature type="non-terminal residue" evidence="2">
    <location>
        <position position="160"/>
    </location>
</feature>
<dbReference type="EMBL" id="AOUO01000274">
    <property type="protein sequence ID" value="EOD66759.1"/>
    <property type="molecule type" value="Genomic_DNA"/>
</dbReference>
<name>R1I8K1_9PSEU</name>
<reference evidence="2 3" key="1">
    <citation type="submission" date="2013-02" db="EMBL/GenBank/DDBJ databases">
        <title>Draft genome sequence of Amycolatopsis vancoresmycina strain DSM 44592T.</title>
        <authorList>
            <person name="Kumar S."/>
            <person name="Kaur N."/>
            <person name="Kaur C."/>
            <person name="Raghava G.P.S."/>
            <person name="Mayilraj S."/>
        </authorList>
    </citation>
    <scope>NUCLEOTIDE SEQUENCE [LARGE SCALE GENOMIC DNA]</scope>
    <source>
        <strain evidence="2 3">DSM 44592</strain>
    </source>
</reference>
<protein>
    <submittedName>
        <fullName evidence="2">YD repeat-containing protein</fullName>
    </submittedName>
</protein>
<feature type="compositionally biased region" description="Basic and acidic residues" evidence="1">
    <location>
        <begin position="12"/>
        <end position="24"/>
    </location>
</feature>
<dbReference type="Gene3D" id="2.180.10.10">
    <property type="entry name" value="RHS repeat-associated core"/>
    <property type="match status" value="1"/>
</dbReference>
<feature type="non-terminal residue" evidence="2">
    <location>
        <position position="1"/>
    </location>
</feature>
<dbReference type="RefSeq" id="WP_003088703.1">
    <property type="nucleotide sequence ID" value="NZ_AOUO01000274.1"/>
</dbReference>
<comment type="caution">
    <text evidence="2">The sequence shown here is derived from an EMBL/GenBank/DDBJ whole genome shotgun (WGS) entry which is preliminary data.</text>
</comment>
<evidence type="ECO:0000313" key="3">
    <source>
        <dbReference type="Proteomes" id="UP000014139"/>
    </source>
</evidence>
<evidence type="ECO:0000313" key="2">
    <source>
        <dbReference type="EMBL" id="EOD66759.1"/>
    </source>
</evidence>